<feature type="compositionally biased region" description="Basic and acidic residues" evidence="1">
    <location>
        <begin position="137"/>
        <end position="157"/>
    </location>
</feature>
<dbReference type="RefSeq" id="XP_002584375.1">
    <property type="nucleotide sequence ID" value="XM_002584329.1"/>
</dbReference>
<protein>
    <submittedName>
        <fullName evidence="2">Uncharacterized protein</fullName>
    </submittedName>
</protein>
<feature type="region of interest" description="Disordered" evidence="1">
    <location>
        <begin position="1"/>
        <end position="166"/>
    </location>
</feature>
<sequence>MTRFGFRVERAIQAPPPTGKTRTEKERSQHEVERRKGRRRFRLESRSTKWQAAPMTEMDSFLPWPQPTPSPVQSCERIVRDGPLRFDSNASSGSKRKRTTPLPKPSMPQTTSVGPNQAPNQRTLESAGSTISFAGKCQEENERRSNGEGKAKERAVGDDSGASGRDLRTRLGWARCGKWLNVVPELLRIILKIFKESRAERNTDRRTHKQRRRQRHDLLRLALLNNSKKRKNTPAHLSIKNRAGLPLRPEHGRLPRRVCVPSSAEDGTVRCVPVSDKPRLTSSSKLIVTREPQTGLLIYLYDERAGCVYMVPKLKLIQALDRVMPKRAVSQSKDELWELQRLLRRWGGQTCNSIEQNTKSSG</sequence>
<dbReference type="GeneID" id="8443374"/>
<dbReference type="InParanoid" id="C4JRH5"/>
<evidence type="ECO:0000313" key="2">
    <source>
        <dbReference type="EMBL" id="EEP80222.1"/>
    </source>
</evidence>
<organism evidence="2 3">
    <name type="scientific">Uncinocarpus reesii (strain UAMH 1704)</name>
    <dbReference type="NCBI Taxonomy" id="336963"/>
    <lineage>
        <taxon>Eukaryota</taxon>
        <taxon>Fungi</taxon>
        <taxon>Dikarya</taxon>
        <taxon>Ascomycota</taxon>
        <taxon>Pezizomycotina</taxon>
        <taxon>Eurotiomycetes</taxon>
        <taxon>Eurotiomycetidae</taxon>
        <taxon>Onygenales</taxon>
        <taxon>Onygenaceae</taxon>
        <taxon>Uncinocarpus</taxon>
    </lineage>
</organism>
<evidence type="ECO:0000256" key="1">
    <source>
        <dbReference type="SAM" id="MobiDB-lite"/>
    </source>
</evidence>
<dbReference type="KEGG" id="ure:UREG_05064"/>
<keyword evidence="3" id="KW-1185">Reference proteome</keyword>
<gene>
    <name evidence="2" type="ORF">UREG_05064</name>
</gene>
<accession>C4JRH5</accession>
<feature type="compositionally biased region" description="Basic and acidic residues" evidence="1">
    <location>
        <begin position="21"/>
        <end position="34"/>
    </location>
</feature>
<dbReference type="AlphaFoldDB" id="C4JRH5"/>
<proteinExistence type="predicted"/>
<dbReference type="VEuPathDB" id="FungiDB:UREG_05064"/>
<feature type="compositionally biased region" description="Basic and acidic residues" evidence="1">
    <location>
        <begin position="1"/>
        <end position="10"/>
    </location>
</feature>
<evidence type="ECO:0000313" key="3">
    <source>
        <dbReference type="Proteomes" id="UP000002058"/>
    </source>
</evidence>
<dbReference type="HOGENOM" id="CLU_765468_0_0_1"/>
<name>C4JRH5_UNCRE</name>
<reference evidence="3" key="1">
    <citation type="journal article" date="2009" name="Genome Res.">
        <title>Comparative genomic analyses of the human fungal pathogens Coccidioides and their relatives.</title>
        <authorList>
            <person name="Sharpton T.J."/>
            <person name="Stajich J.E."/>
            <person name="Rounsley S.D."/>
            <person name="Gardner M.J."/>
            <person name="Wortman J.R."/>
            <person name="Jordar V.S."/>
            <person name="Maiti R."/>
            <person name="Kodira C.D."/>
            <person name="Neafsey D.E."/>
            <person name="Zeng Q."/>
            <person name="Hung C.-Y."/>
            <person name="McMahan C."/>
            <person name="Muszewska A."/>
            <person name="Grynberg M."/>
            <person name="Mandel M.A."/>
            <person name="Kellner E.M."/>
            <person name="Barker B.M."/>
            <person name="Galgiani J.N."/>
            <person name="Orbach M.J."/>
            <person name="Kirkland T.N."/>
            <person name="Cole G.T."/>
            <person name="Henn M.R."/>
            <person name="Birren B.W."/>
            <person name="Taylor J.W."/>
        </authorList>
    </citation>
    <scope>NUCLEOTIDE SEQUENCE [LARGE SCALE GENOMIC DNA]</scope>
    <source>
        <strain evidence="3">UAMH 1704</strain>
    </source>
</reference>
<feature type="compositionally biased region" description="Polar residues" evidence="1">
    <location>
        <begin position="107"/>
        <end position="132"/>
    </location>
</feature>
<dbReference type="Proteomes" id="UP000002058">
    <property type="component" value="Unassembled WGS sequence"/>
</dbReference>
<dbReference type="EMBL" id="CH476617">
    <property type="protein sequence ID" value="EEP80222.1"/>
    <property type="molecule type" value="Genomic_DNA"/>
</dbReference>